<dbReference type="PROSITE" id="PS51123">
    <property type="entry name" value="OMPA_2"/>
    <property type="match status" value="1"/>
</dbReference>
<dbReference type="InterPro" id="IPR006664">
    <property type="entry name" value="OMP_bac"/>
</dbReference>
<evidence type="ECO:0000256" key="1">
    <source>
        <dbReference type="ARBA" id="ARBA00004442"/>
    </source>
</evidence>
<dbReference type="AlphaFoldDB" id="A0A4V3DKU3"/>
<feature type="compositionally biased region" description="Basic and acidic residues" evidence="5">
    <location>
        <begin position="344"/>
        <end position="358"/>
    </location>
</feature>
<keyword evidence="9" id="KW-1185">Reference proteome</keyword>
<dbReference type="GO" id="GO:0009279">
    <property type="term" value="C:cell outer membrane"/>
    <property type="evidence" value="ECO:0007669"/>
    <property type="project" value="UniProtKB-SubCell"/>
</dbReference>
<proteinExistence type="predicted"/>
<keyword evidence="6" id="KW-0732">Signal</keyword>
<comment type="caution">
    <text evidence="8">The sequence shown here is derived from an EMBL/GenBank/DDBJ whole genome shotgun (WGS) entry which is preliminary data.</text>
</comment>
<dbReference type="InterPro" id="IPR036737">
    <property type="entry name" value="OmpA-like_sf"/>
</dbReference>
<gene>
    <name evidence="8" type="ORF">DFR29_13116</name>
</gene>
<keyword evidence="3" id="KW-0998">Cell outer membrane</keyword>
<feature type="signal peptide" evidence="6">
    <location>
        <begin position="1"/>
        <end position="20"/>
    </location>
</feature>
<reference evidence="8 9" key="1">
    <citation type="submission" date="2019-03" db="EMBL/GenBank/DDBJ databases">
        <title>Genomic Encyclopedia of Type Strains, Phase IV (KMG-IV): sequencing the most valuable type-strain genomes for metagenomic binning, comparative biology and taxonomic classification.</title>
        <authorList>
            <person name="Goeker M."/>
        </authorList>
    </citation>
    <scope>NUCLEOTIDE SEQUENCE [LARGE SCALE GENOMIC DNA]</scope>
    <source>
        <strain evidence="8 9">DSM 21667</strain>
    </source>
</reference>
<name>A0A4V3DKU3_9GAMM</name>
<evidence type="ECO:0000313" key="9">
    <source>
        <dbReference type="Proteomes" id="UP000295293"/>
    </source>
</evidence>
<dbReference type="SUPFAM" id="SSF103088">
    <property type="entry name" value="OmpA-like"/>
    <property type="match status" value="1"/>
</dbReference>
<sequence>MFLRSFCCLLLGLGCGLAQADATIPTADKAGTADPAGLGRYEGAFIVDQQGKAFDEITLPLATLKPHPDEDKRDGMNNRLQQASSQATLEGKLTRTVYVLPAGRSSLEVLRNYQQLVQDKGGQKLYECKAEECGGDVAYGAGHGGGEQGLINYLMPKSAIDAESFSNAACAVDMNLADLRYGVLKLAAGTGETHVAILAYTAKDDLYCKALNERTVAIVVTLEAKAREQKMVTLKASEMAQAIASGGKVAVYGIYFDFDKAVLKPESKPQLDEIAGLLKADGALKLVVAGHTDNQGSAAYNMELSKKRADAVVAALSGDYGISADRLLAQGMGSAAPVASNEDEAGRAKNRRVELVKQ</sequence>
<comment type="subcellular location">
    <subcellularLocation>
        <location evidence="1">Cell outer membrane</location>
    </subcellularLocation>
</comment>
<dbReference type="InterPro" id="IPR032608">
    <property type="entry name" value="DUF4892"/>
</dbReference>
<dbReference type="InterPro" id="IPR006665">
    <property type="entry name" value="OmpA-like"/>
</dbReference>
<feature type="chain" id="PRO_5020681422" evidence="6">
    <location>
        <begin position="21"/>
        <end position="358"/>
    </location>
</feature>
<protein>
    <submittedName>
        <fullName evidence="8">Uncharacterized protein DUF4892</fullName>
    </submittedName>
</protein>
<dbReference type="RefSeq" id="WP_133821933.1">
    <property type="nucleotide sequence ID" value="NZ_SNZH01000031.1"/>
</dbReference>
<dbReference type="Pfam" id="PF00691">
    <property type="entry name" value="OmpA"/>
    <property type="match status" value="1"/>
</dbReference>
<accession>A0A4V3DKU3</accession>
<dbReference type="InterPro" id="IPR050330">
    <property type="entry name" value="Bact_OuterMem_StrucFunc"/>
</dbReference>
<feature type="domain" description="OmpA-like" evidence="7">
    <location>
        <begin position="243"/>
        <end position="358"/>
    </location>
</feature>
<evidence type="ECO:0000256" key="6">
    <source>
        <dbReference type="SAM" id="SignalP"/>
    </source>
</evidence>
<feature type="region of interest" description="Disordered" evidence="5">
    <location>
        <begin position="338"/>
        <end position="358"/>
    </location>
</feature>
<keyword evidence="2 4" id="KW-0472">Membrane</keyword>
<dbReference type="PANTHER" id="PTHR30329:SF21">
    <property type="entry name" value="LIPOPROTEIN YIAD-RELATED"/>
    <property type="match status" value="1"/>
</dbReference>
<dbReference type="Gene3D" id="3.30.1330.60">
    <property type="entry name" value="OmpA-like domain"/>
    <property type="match status" value="1"/>
</dbReference>
<dbReference type="CDD" id="cd07185">
    <property type="entry name" value="OmpA_C-like"/>
    <property type="match status" value="1"/>
</dbReference>
<dbReference type="Pfam" id="PF16234">
    <property type="entry name" value="DUF4892"/>
    <property type="match status" value="1"/>
</dbReference>
<evidence type="ECO:0000259" key="7">
    <source>
        <dbReference type="PROSITE" id="PS51123"/>
    </source>
</evidence>
<dbReference type="PANTHER" id="PTHR30329">
    <property type="entry name" value="STATOR ELEMENT OF FLAGELLAR MOTOR COMPLEX"/>
    <property type="match status" value="1"/>
</dbReference>
<evidence type="ECO:0000313" key="8">
    <source>
        <dbReference type="EMBL" id="TDR36272.1"/>
    </source>
</evidence>
<dbReference type="PRINTS" id="PR01021">
    <property type="entry name" value="OMPADOMAIN"/>
</dbReference>
<evidence type="ECO:0000256" key="4">
    <source>
        <dbReference type="PROSITE-ProRule" id="PRU00473"/>
    </source>
</evidence>
<dbReference type="EMBL" id="SNZH01000031">
    <property type="protein sequence ID" value="TDR36272.1"/>
    <property type="molecule type" value="Genomic_DNA"/>
</dbReference>
<evidence type="ECO:0000256" key="2">
    <source>
        <dbReference type="ARBA" id="ARBA00023136"/>
    </source>
</evidence>
<dbReference type="PROSITE" id="PS51257">
    <property type="entry name" value="PROKAR_LIPOPROTEIN"/>
    <property type="match status" value="1"/>
</dbReference>
<dbReference type="Proteomes" id="UP000295293">
    <property type="component" value="Unassembled WGS sequence"/>
</dbReference>
<evidence type="ECO:0000256" key="3">
    <source>
        <dbReference type="ARBA" id="ARBA00023237"/>
    </source>
</evidence>
<dbReference type="OrthoDB" id="9792021at2"/>
<organism evidence="8 9">
    <name type="scientific">Tahibacter aquaticus</name>
    <dbReference type="NCBI Taxonomy" id="520092"/>
    <lineage>
        <taxon>Bacteria</taxon>
        <taxon>Pseudomonadati</taxon>
        <taxon>Pseudomonadota</taxon>
        <taxon>Gammaproteobacteria</taxon>
        <taxon>Lysobacterales</taxon>
        <taxon>Rhodanobacteraceae</taxon>
        <taxon>Tahibacter</taxon>
    </lineage>
</organism>
<evidence type="ECO:0000256" key="5">
    <source>
        <dbReference type="SAM" id="MobiDB-lite"/>
    </source>
</evidence>